<protein>
    <recommendedName>
        <fullName evidence="3">Glycoside hydrolase</fullName>
    </recommendedName>
</protein>
<proteinExistence type="predicted"/>
<dbReference type="Pfam" id="PF17132">
    <property type="entry name" value="Glyco_hydro_106"/>
    <property type="match status" value="1"/>
</dbReference>
<evidence type="ECO:0008006" key="3">
    <source>
        <dbReference type="Google" id="ProtNLM"/>
    </source>
</evidence>
<dbReference type="PANTHER" id="PTHR36848:SF2">
    <property type="entry name" value="SECRETED PROTEIN"/>
    <property type="match status" value="1"/>
</dbReference>
<comment type="caution">
    <text evidence="2">The sequence shown here is derived from an EMBL/GenBank/DDBJ whole genome shotgun (WGS) entry which is preliminary data.</text>
</comment>
<reference evidence="2" key="1">
    <citation type="journal article" date="2020" name="mSystems">
        <title>Genome- and Community-Level Interaction Insights into Carbon Utilization and Element Cycling Functions of Hydrothermarchaeota in Hydrothermal Sediment.</title>
        <authorList>
            <person name="Zhou Z."/>
            <person name="Liu Y."/>
            <person name="Xu W."/>
            <person name="Pan J."/>
            <person name="Luo Z.H."/>
            <person name="Li M."/>
        </authorList>
    </citation>
    <scope>NUCLEOTIDE SEQUENCE [LARGE SCALE GENOMIC DNA]</scope>
    <source>
        <strain evidence="2">SpSt-637</strain>
        <strain evidence="1">SpSt-667</strain>
    </source>
</reference>
<evidence type="ECO:0000313" key="1">
    <source>
        <dbReference type="EMBL" id="HGQ35294.1"/>
    </source>
</evidence>
<dbReference type="PANTHER" id="PTHR36848">
    <property type="entry name" value="DNA-BINDING PROTEIN (PUTATIVE SECRETED PROTEIN)-RELATED"/>
    <property type="match status" value="1"/>
</dbReference>
<organism evidence="2">
    <name type="scientific">Ignisphaera aggregans</name>
    <dbReference type="NCBI Taxonomy" id="334771"/>
    <lineage>
        <taxon>Archaea</taxon>
        <taxon>Thermoproteota</taxon>
        <taxon>Thermoprotei</taxon>
        <taxon>Desulfurococcales</taxon>
        <taxon>Desulfurococcaceae</taxon>
        <taxon>Ignisphaera</taxon>
    </lineage>
</organism>
<evidence type="ECO:0000313" key="2">
    <source>
        <dbReference type="EMBL" id="HGQ64625.1"/>
    </source>
</evidence>
<dbReference type="InterPro" id="IPR053161">
    <property type="entry name" value="Ulvan_degrading_GH"/>
</dbReference>
<name>A0A7C4NKZ4_9CREN</name>
<dbReference type="AlphaFoldDB" id="A0A7C4NKZ4"/>
<dbReference type="EMBL" id="DTBD01000042">
    <property type="protein sequence ID" value="HGQ64625.1"/>
    <property type="molecule type" value="Genomic_DNA"/>
</dbReference>
<accession>A0A7C4NKZ4</accession>
<sequence>MIHHKLFLNPSKTFRGIPFWSINDVLSEKEITKQVAILDEAGFGGAFFHAREGLVTPFLSGEWFNSFEVAVKEAHSRDMTIWIYDEDRWPSGFAGGYVPALSDKYRAKALLMIIDSKCFEGVDTVAMFRCRVNEFGLPTECEKINKGEACSNYLYLTFTKYTAPIGDVWYSGFSYIDTLNFEVIQKFIDIAYKPYVDRFKNYIGNVIPGVFTDEPRIYHFRLAPTSRRFMTPPRGGRFHVYAVPWTDNFPEHFRKTNGYDILDKLPELFFDIGDYAKTRYDFWKTITQLFLEAFTKQLYEWCDKHGLKFTGHLLSEDTLLAQIAVGAAMPHYEYMHIPGIDHLGYQIWNSLLTVKQVASVANQLGKDRVMCETYGCLGNYPSFEDRKWIGDFLYALGVNMLVHHLVPYSMRGRRKADYGLNFHWGQPWWKYNRVLEDYFARLSYVLSQGVRVAEVLVISPITSVWCLYTPLNTSKAKKVDEEFSKLLKILLRNHIDFELGDELILARYGRIDGKELVIGRARYKIVVLPRIINITYPVLELLKKYLDLGGIVILIGEPPKYVDGSESPKVRELLKKAIVVQSEEEAVKILKTIDMEVIIEGEAVDENILVHTRDVGNSKVLFVVNINRDKEYTLKIGVKGFYDVELWDPFTGNATKYSGDIEGGRTWLYLALKPVESRLLVLKHGTPAKGEVTEAFEKIGEIYAEGNYKIRRRDLNILVLDYAQLSLNDGIWSNFKHLVKIRDELVSAGFGAGYKLRFKFIAEFKPTTNTYLVIENPSMYRCLRINGVEIDLSKSCSSWIDWNFRKYNITELIKVGENVVEVEGVVVLEPEIESMYILGDFAVKEAPYGESHIIPEVLEVSVENSLDLCRYGYPFYSGEIELTNKIHIEPSTDFDKAELSIEKLNAALALIYVNGVEAGKIIYTSAASIDISNFIKKGENEIKIVLVGTLRNTFGPLHKEDTWWISPETFYTMDEKWKDHYVLRPFGLKGLKIVLYRKMPKIDQP</sequence>
<gene>
    <name evidence="2" type="ORF">ENU08_05215</name>
    <name evidence="1" type="ORF">ENU41_01265</name>
</gene>
<dbReference type="EMBL" id="DTCK01000009">
    <property type="protein sequence ID" value="HGQ35294.1"/>
    <property type="molecule type" value="Genomic_DNA"/>
</dbReference>